<dbReference type="Pfam" id="PF13202">
    <property type="entry name" value="EF-hand_5"/>
    <property type="match status" value="1"/>
</dbReference>
<reference evidence="3" key="1">
    <citation type="journal article" date="2014" name="Int. J. Syst. Evol. Microbiol.">
        <title>Complete genome sequence of Corynebacterium casei LMG S-19264T (=DSM 44701T), isolated from a smear-ripened cheese.</title>
        <authorList>
            <consortium name="US DOE Joint Genome Institute (JGI-PGF)"/>
            <person name="Walter F."/>
            <person name="Albersmeier A."/>
            <person name="Kalinowski J."/>
            <person name="Ruckert C."/>
        </authorList>
    </citation>
    <scope>NUCLEOTIDE SEQUENCE</scope>
    <source>
        <strain evidence="3">KCTC 23077</strain>
    </source>
</reference>
<proteinExistence type="predicted"/>
<evidence type="ECO:0000259" key="2">
    <source>
        <dbReference type="PROSITE" id="PS50222"/>
    </source>
</evidence>
<feature type="signal peptide" evidence="1">
    <location>
        <begin position="1"/>
        <end position="25"/>
    </location>
</feature>
<evidence type="ECO:0000313" key="4">
    <source>
        <dbReference type="Proteomes" id="UP000646426"/>
    </source>
</evidence>
<dbReference type="EMBL" id="BMYD01000001">
    <property type="protein sequence ID" value="GHA72596.1"/>
    <property type="molecule type" value="Genomic_DNA"/>
</dbReference>
<protein>
    <recommendedName>
        <fullName evidence="2">EF-hand domain-containing protein</fullName>
    </recommendedName>
</protein>
<dbReference type="RefSeq" id="WP_189453241.1">
    <property type="nucleotide sequence ID" value="NZ_BMYD01000001.1"/>
</dbReference>
<dbReference type="InterPro" id="IPR018247">
    <property type="entry name" value="EF_Hand_1_Ca_BS"/>
</dbReference>
<sequence length="135" mass="14856">MKRTLFTTLGLSILLATGCASTQYAEDTSADVGFADWDADRNGMIADAEFRAGFTQNGWFNELDRDRDGRVTNEEFGMASTGWGLDGNAFATWDTNRDGVLDDGEFGTGAFSTWDRNRDSMLDDSEFAAGEGWFD</sequence>
<dbReference type="Gene3D" id="1.10.238.10">
    <property type="entry name" value="EF-hand"/>
    <property type="match status" value="1"/>
</dbReference>
<keyword evidence="4" id="KW-1185">Reference proteome</keyword>
<accession>A0A918SXX1</accession>
<name>A0A918SXX1_9GAMM</name>
<dbReference type="PROSITE" id="PS00018">
    <property type="entry name" value="EF_HAND_1"/>
    <property type="match status" value="2"/>
</dbReference>
<dbReference type="PROSITE" id="PS50222">
    <property type="entry name" value="EF_HAND_2"/>
    <property type="match status" value="1"/>
</dbReference>
<dbReference type="PROSITE" id="PS51257">
    <property type="entry name" value="PROKAR_LIPOPROTEIN"/>
    <property type="match status" value="1"/>
</dbReference>
<feature type="chain" id="PRO_5036903520" description="EF-hand domain-containing protein" evidence="1">
    <location>
        <begin position="26"/>
        <end position="135"/>
    </location>
</feature>
<reference evidence="3" key="2">
    <citation type="submission" date="2020-09" db="EMBL/GenBank/DDBJ databases">
        <authorList>
            <person name="Sun Q."/>
            <person name="Kim S."/>
        </authorList>
    </citation>
    <scope>NUCLEOTIDE SEQUENCE</scope>
    <source>
        <strain evidence="3">KCTC 23077</strain>
    </source>
</reference>
<keyword evidence="1" id="KW-0732">Signal</keyword>
<dbReference type="InterPro" id="IPR002048">
    <property type="entry name" value="EF_hand_dom"/>
</dbReference>
<dbReference type="SUPFAM" id="SSF47473">
    <property type="entry name" value="EF-hand"/>
    <property type="match status" value="1"/>
</dbReference>
<dbReference type="GO" id="GO:0005509">
    <property type="term" value="F:calcium ion binding"/>
    <property type="evidence" value="ECO:0007669"/>
    <property type="project" value="InterPro"/>
</dbReference>
<evidence type="ECO:0000256" key="1">
    <source>
        <dbReference type="SAM" id="SignalP"/>
    </source>
</evidence>
<organism evidence="3 4">
    <name type="scientific">Cognatilysobacter bugurensis</name>
    <dbReference type="NCBI Taxonomy" id="543356"/>
    <lineage>
        <taxon>Bacteria</taxon>
        <taxon>Pseudomonadati</taxon>
        <taxon>Pseudomonadota</taxon>
        <taxon>Gammaproteobacteria</taxon>
        <taxon>Lysobacterales</taxon>
        <taxon>Lysobacteraceae</taxon>
        <taxon>Cognatilysobacter</taxon>
    </lineage>
</organism>
<gene>
    <name evidence="3" type="ORF">GCM10007067_06390</name>
</gene>
<feature type="domain" description="EF-hand" evidence="2">
    <location>
        <begin position="60"/>
        <end position="86"/>
    </location>
</feature>
<dbReference type="InterPro" id="IPR011992">
    <property type="entry name" value="EF-hand-dom_pair"/>
</dbReference>
<evidence type="ECO:0000313" key="3">
    <source>
        <dbReference type="EMBL" id="GHA72596.1"/>
    </source>
</evidence>
<dbReference type="Proteomes" id="UP000646426">
    <property type="component" value="Unassembled WGS sequence"/>
</dbReference>
<comment type="caution">
    <text evidence="3">The sequence shown here is derived from an EMBL/GenBank/DDBJ whole genome shotgun (WGS) entry which is preliminary data.</text>
</comment>
<dbReference type="AlphaFoldDB" id="A0A918SXX1"/>